<evidence type="ECO:0000313" key="2">
    <source>
        <dbReference type="Proteomes" id="UP001500141"/>
    </source>
</evidence>
<dbReference type="EMBL" id="BAABIP010000015">
    <property type="protein sequence ID" value="GAA4767374.1"/>
    <property type="molecule type" value="Genomic_DNA"/>
</dbReference>
<dbReference type="RefSeq" id="WP_264541952.1">
    <property type="nucleotide sequence ID" value="NZ_BAABIP010000015.1"/>
</dbReference>
<reference evidence="2" key="1">
    <citation type="journal article" date="2019" name="Int. J. Syst. Evol. Microbiol.">
        <title>The Global Catalogue of Microorganisms (GCM) 10K type strain sequencing project: providing services to taxonomists for standard genome sequencing and annotation.</title>
        <authorList>
            <consortium name="The Broad Institute Genomics Platform"/>
            <consortium name="The Broad Institute Genome Sequencing Center for Infectious Disease"/>
            <person name="Wu L."/>
            <person name="Ma J."/>
        </authorList>
    </citation>
    <scope>NUCLEOTIDE SEQUENCE [LARGE SCALE GENOMIC DNA]</scope>
    <source>
        <strain evidence="2">JCM 18198</strain>
    </source>
</reference>
<comment type="caution">
    <text evidence="1">The sequence shown here is derived from an EMBL/GenBank/DDBJ whole genome shotgun (WGS) entry which is preliminary data.</text>
</comment>
<organism evidence="1 2">
    <name type="scientific">Flavobacterium hankyongi</name>
    <dbReference type="NCBI Taxonomy" id="1176532"/>
    <lineage>
        <taxon>Bacteria</taxon>
        <taxon>Pseudomonadati</taxon>
        <taxon>Bacteroidota</taxon>
        <taxon>Flavobacteriia</taxon>
        <taxon>Flavobacteriales</taxon>
        <taxon>Flavobacteriaceae</taxon>
        <taxon>Flavobacterium</taxon>
    </lineage>
</organism>
<gene>
    <name evidence="1" type="ORF">GCM10023230_16380</name>
</gene>
<accession>A0ABP8ZWZ3</accession>
<name>A0ABP8ZWZ3_9FLAO</name>
<dbReference type="Proteomes" id="UP001500141">
    <property type="component" value="Unassembled WGS sequence"/>
</dbReference>
<sequence length="133" mass="16046">MNRNVWRENWLRSINELTSIELQGKTWFSNENPHYSFVEFMNCYFDDLFLRDNYKTVLNQGLITKQEFEIIKDWHLKLDNYTAPNNDDYNHKLILEDLNWISIVKLGEKAKNNLSTIITYEERILLNEKINIA</sequence>
<protein>
    <submittedName>
        <fullName evidence="1">Uncharacterized protein</fullName>
    </submittedName>
</protein>
<proteinExistence type="predicted"/>
<keyword evidence="2" id="KW-1185">Reference proteome</keyword>
<evidence type="ECO:0000313" key="1">
    <source>
        <dbReference type="EMBL" id="GAA4767374.1"/>
    </source>
</evidence>